<dbReference type="InterPro" id="IPR000182">
    <property type="entry name" value="GNAT_dom"/>
</dbReference>
<dbReference type="Pfam" id="PF13302">
    <property type="entry name" value="Acetyltransf_3"/>
    <property type="match status" value="1"/>
</dbReference>
<dbReference type="InterPro" id="IPR051531">
    <property type="entry name" value="N-acetyltransferase"/>
</dbReference>
<keyword evidence="1" id="KW-0808">Transferase</keyword>
<dbReference type="eggNOG" id="COG1670">
    <property type="taxonomic scope" value="Bacteria"/>
</dbReference>
<gene>
    <name evidence="5" type="ORF">P7G31_06030</name>
</gene>
<dbReference type="AlphaFoldDB" id="A0A0E2UBD8"/>
<dbReference type="Proteomes" id="UP001180515">
    <property type="component" value="Unassembled WGS sequence"/>
</dbReference>
<proteinExistence type="inferred from homology"/>
<dbReference type="Gene3D" id="3.40.630.30">
    <property type="match status" value="1"/>
</dbReference>
<dbReference type="SUPFAM" id="SSF55729">
    <property type="entry name" value="Acyl-CoA N-acyltransferases (Nat)"/>
    <property type="match status" value="1"/>
</dbReference>
<dbReference type="PANTHER" id="PTHR43792">
    <property type="entry name" value="GNAT FAMILY, PUTATIVE (AFU_ORTHOLOGUE AFUA_3G00765)-RELATED-RELATED"/>
    <property type="match status" value="1"/>
</dbReference>
<dbReference type="OMA" id="FLGWFEF"/>
<keyword evidence="2" id="KW-0012">Acyltransferase</keyword>
<evidence type="ECO:0000256" key="2">
    <source>
        <dbReference type="ARBA" id="ARBA00023315"/>
    </source>
</evidence>
<evidence type="ECO:0000256" key="1">
    <source>
        <dbReference type="ARBA" id="ARBA00022679"/>
    </source>
</evidence>
<evidence type="ECO:0000313" key="6">
    <source>
        <dbReference type="Proteomes" id="UP001180515"/>
    </source>
</evidence>
<sequence length="183" mass="21299">MDIWTALAKYSYFETERLLLRPLSYFDSEDFYEISNDFENLSFVFPACLSKNESDYLFSHSFLKSPLGIWAITEKSSQKMIGIIRLENLDFKKACSELGYVLNSAYRNQGFMTEAVKNIVFLAFKELGLKNLVIITHLENNASQQVAVKSGFKLVSQFKGSDRYTHQMKQYLKYQMKIGYHNE</sequence>
<accession>A0A0E2UBD8</accession>
<feature type="domain" description="N-acetyltransferase" evidence="4">
    <location>
        <begin position="18"/>
        <end position="173"/>
    </location>
</feature>
<name>A0A0E2UBD8_9STRE</name>
<dbReference type="GO" id="GO:0005737">
    <property type="term" value="C:cytoplasm"/>
    <property type="evidence" value="ECO:0007669"/>
    <property type="project" value="TreeGrafter"/>
</dbReference>
<dbReference type="RefSeq" id="WP_003105507.1">
    <property type="nucleotide sequence ID" value="NZ_BAWT01000005.1"/>
</dbReference>
<dbReference type="PROSITE" id="PS51186">
    <property type="entry name" value="GNAT"/>
    <property type="match status" value="1"/>
</dbReference>
<protein>
    <submittedName>
        <fullName evidence="5">GNAT family N-acetyltransferase</fullName>
    </submittedName>
</protein>
<comment type="caution">
    <text evidence="5">The sequence shown here is derived from an EMBL/GenBank/DDBJ whole genome shotgun (WGS) entry which is preliminary data.</text>
</comment>
<organism evidence="5 6">
    <name type="scientific">Streptococcus parauberis</name>
    <dbReference type="NCBI Taxonomy" id="1348"/>
    <lineage>
        <taxon>Bacteria</taxon>
        <taxon>Bacillati</taxon>
        <taxon>Bacillota</taxon>
        <taxon>Bacilli</taxon>
        <taxon>Lactobacillales</taxon>
        <taxon>Streptococcaceae</taxon>
        <taxon>Streptococcus</taxon>
    </lineage>
</organism>
<comment type="similarity">
    <text evidence="3">Belongs to the acetyltransferase family. RimJ subfamily.</text>
</comment>
<dbReference type="GeneID" id="61420573"/>
<reference evidence="5" key="1">
    <citation type="submission" date="2023-03" db="EMBL/GenBank/DDBJ databases">
        <authorList>
            <person name="Shen W."/>
            <person name="Cai J."/>
        </authorList>
    </citation>
    <scope>NUCLEOTIDE SEQUENCE</scope>
    <source>
        <strain evidence="5">P82-2</strain>
    </source>
</reference>
<dbReference type="OrthoDB" id="9798081at2"/>
<dbReference type="InterPro" id="IPR016181">
    <property type="entry name" value="Acyl_CoA_acyltransferase"/>
</dbReference>
<dbReference type="PANTHER" id="PTHR43792:SF8">
    <property type="entry name" value="[RIBOSOMAL PROTEIN US5]-ALANINE N-ACETYLTRANSFERASE"/>
    <property type="match status" value="1"/>
</dbReference>
<evidence type="ECO:0000256" key="3">
    <source>
        <dbReference type="ARBA" id="ARBA00038502"/>
    </source>
</evidence>
<evidence type="ECO:0000313" key="5">
    <source>
        <dbReference type="EMBL" id="MDT2731801.1"/>
    </source>
</evidence>
<evidence type="ECO:0000259" key="4">
    <source>
        <dbReference type="PROSITE" id="PS51186"/>
    </source>
</evidence>
<dbReference type="EMBL" id="JARQAG010000007">
    <property type="protein sequence ID" value="MDT2731801.1"/>
    <property type="molecule type" value="Genomic_DNA"/>
</dbReference>
<dbReference type="GO" id="GO:0008999">
    <property type="term" value="F:protein-N-terminal-alanine acetyltransferase activity"/>
    <property type="evidence" value="ECO:0007669"/>
    <property type="project" value="TreeGrafter"/>
</dbReference>